<dbReference type="EMBL" id="VTEV01000006">
    <property type="protein sequence ID" value="TYS67159.1"/>
    <property type="molecule type" value="Genomic_DNA"/>
</dbReference>
<proteinExistence type="predicted"/>
<keyword evidence="1" id="KW-1133">Transmembrane helix</keyword>
<keyword evidence="1" id="KW-0812">Transmembrane</keyword>
<protein>
    <submittedName>
        <fullName evidence="2">Uncharacterized protein</fullName>
    </submittedName>
</protein>
<dbReference type="Proteomes" id="UP000322524">
    <property type="component" value="Unassembled WGS sequence"/>
</dbReference>
<dbReference type="InterPro" id="IPR054224">
    <property type="entry name" value="DUF6944"/>
</dbReference>
<dbReference type="AlphaFoldDB" id="A0A5D4SW22"/>
<evidence type="ECO:0000313" key="2">
    <source>
        <dbReference type="EMBL" id="TYS67159.1"/>
    </source>
</evidence>
<keyword evidence="1" id="KW-0472">Membrane</keyword>
<feature type="transmembrane region" description="Helical" evidence="1">
    <location>
        <begin position="157"/>
        <end position="178"/>
    </location>
</feature>
<sequence length="182" mass="19037">MGENTKQFIGVWTQALGTVITAIGSTPSVPIHEQGRTGLSLVGNVLQAGGNGLEADSQEELTYGKLGNIIQATGNLSVSTGLVIDFTGDTEERLVISGDLIQALGAITALGSASHPYMVVGNFLQAIGNSIQAVGGSRELREERNKSKQNEQSNESVIALGSWLQAIGTIILALGLTYEQIE</sequence>
<organism evidence="2 3">
    <name type="scientific">Sutcliffiella horikoshii</name>
    <dbReference type="NCBI Taxonomy" id="79883"/>
    <lineage>
        <taxon>Bacteria</taxon>
        <taxon>Bacillati</taxon>
        <taxon>Bacillota</taxon>
        <taxon>Bacilli</taxon>
        <taxon>Bacillales</taxon>
        <taxon>Bacillaceae</taxon>
        <taxon>Sutcliffiella</taxon>
    </lineage>
</organism>
<dbReference type="OrthoDB" id="2927316at2"/>
<accession>A0A5D4SW22</accession>
<dbReference type="RefSeq" id="WP_148989302.1">
    <property type="nucleotide sequence ID" value="NZ_VTEV01000006.1"/>
</dbReference>
<name>A0A5D4SW22_9BACI</name>
<evidence type="ECO:0000313" key="3">
    <source>
        <dbReference type="Proteomes" id="UP000322524"/>
    </source>
</evidence>
<evidence type="ECO:0000256" key="1">
    <source>
        <dbReference type="SAM" id="Phobius"/>
    </source>
</evidence>
<comment type="caution">
    <text evidence="2">The sequence shown here is derived from an EMBL/GenBank/DDBJ whole genome shotgun (WGS) entry which is preliminary data.</text>
</comment>
<gene>
    <name evidence="2" type="ORF">FZC76_16700</name>
</gene>
<reference evidence="2 3" key="1">
    <citation type="submission" date="2019-08" db="EMBL/GenBank/DDBJ databases">
        <title>Bacillus genomes from the desert of Cuatro Cienegas, Coahuila.</title>
        <authorList>
            <person name="Olmedo-Alvarez G."/>
        </authorList>
    </citation>
    <scope>NUCLEOTIDE SEQUENCE [LARGE SCALE GENOMIC DNA]</scope>
    <source>
        <strain evidence="2 3">CH28_1T</strain>
    </source>
</reference>
<dbReference type="Pfam" id="PF22116">
    <property type="entry name" value="DUF6944"/>
    <property type="match status" value="1"/>
</dbReference>